<dbReference type="Proteomes" id="UP000789342">
    <property type="component" value="Unassembled WGS sequence"/>
</dbReference>
<feature type="non-terminal residue" evidence="4">
    <location>
        <position position="172"/>
    </location>
</feature>
<dbReference type="SMART" id="SM00823">
    <property type="entry name" value="PKS_PP"/>
    <property type="match status" value="1"/>
</dbReference>
<reference evidence="4" key="1">
    <citation type="submission" date="2021-06" db="EMBL/GenBank/DDBJ databases">
        <authorList>
            <person name="Kallberg Y."/>
            <person name="Tangrot J."/>
            <person name="Rosling A."/>
        </authorList>
    </citation>
    <scope>NUCLEOTIDE SEQUENCE</scope>
    <source>
        <strain evidence="4">CL551</strain>
    </source>
</reference>
<feature type="domain" description="Carrier" evidence="3">
    <location>
        <begin position="30"/>
        <end position="109"/>
    </location>
</feature>
<proteinExistence type="predicted"/>
<dbReference type="SUPFAM" id="SSF47336">
    <property type="entry name" value="ACP-like"/>
    <property type="match status" value="1"/>
</dbReference>
<dbReference type="AlphaFoldDB" id="A0A9N9JT25"/>
<dbReference type="InterPro" id="IPR009081">
    <property type="entry name" value="PP-bd_ACP"/>
</dbReference>
<evidence type="ECO:0000313" key="5">
    <source>
        <dbReference type="Proteomes" id="UP000789342"/>
    </source>
</evidence>
<comment type="caution">
    <text evidence="4">The sequence shown here is derived from an EMBL/GenBank/DDBJ whole genome shotgun (WGS) entry which is preliminary data.</text>
</comment>
<keyword evidence="5" id="KW-1185">Reference proteome</keyword>
<dbReference type="InterPro" id="IPR020806">
    <property type="entry name" value="PKS_PP-bd"/>
</dbReference>
<evidence type="ECO:0000313" key="4">
    <source>
        <dbReference type="EMBL" id="CAG8790692.1"/>
    </source>
</evidence>
<name>A0A9N9JT25_9GLOM</name>
<keyword evidence="2" id="KW-0597">Phosphoprotein</keyword>
<evidence type="ECO:0000256" key="1">
    <source>
        <dbReference type="ARBA" id="ARBA00022450"/>
    </source>
</evidence>
<dbReference type="Pfam" id="PF00550">
    <property type="entry name" value="PP-binding"/>
    <property type="match status" value="1"/>
</dbReference>
<dbReference type="InterPro" id="IPR036736">
    <property type="entry name" value="ACP-like_sf"/>
</dbReference>
<dbReference type="GO" id="GO:0031177">
    <property type="term" value="F:phosphopantetheine binding"/>
    <property type="evidence" value="ECO:0007669"/>
    <property type="project" value="InterPro"/>
</dbReference>
<accession>A0A9N9JT25</accession>
<dbReference type="Gene3D" id="1.10.1200.10">
    <property type="entry name" value="ACP-like"/>
    <property type="match status" value="1"/>
</dbReference>
<evidence type="ECO:0000256" key="2">
    <source>
        <dbReference type="ARBA" id="ARBA00022553"/>
    </source>
</evidence>
<gene>
    <name evidence="4" type="ORF">AMORRO_LOCUS18118</name>
</gene>
<keyword evidence="1" id="KW-0596">Phosphopantetheine</keyword>
<sequence length="172" mass="18784">ILLSVGEVVDDPAFAKEQNRAILKTIFDVPTIEKKIATHVHQISKLAAKLPLSEVDVKANLITIYGFDSLCAVQLTACLGSEFGIELAPALMLDLYTISDLAGHIHNQLKVNSLCDEPESYEEEIMPLKEIQETIAKHVHSISKLASKMPVAELDLNANLITDYGFDSLAAV</sequence>
<dbReference type="PROSITE" id="PS50075">
    <property type="entry name" value="CARRIER"/>
    <property type="match status" value="2"/>
</dbReference>
<protein>
    <submittedName>
        <fullName evidence="4">17083_t:CDS:1</fullName>
    </submittedName>
</protein>
<feature type="non-terminal residue" evidence="4">
    <location>
        <position position="1"/>
    </location>
</feature>
<organism evidence="4 5">
    <name type="scientific">Acaulospora morrowiae</name>
    <dbReference type="NCBI Taxonomy" id="94023"/>
    <lineage>
        <taxon>Eukaryota</taxon>
        <taxon>Fungi</taxon>
        <taxon>Fungi incertae sedis</taxon>
        <taxon>Mucoromycota</taxon>
        <taxon>Glomeromycotina</taxon>
        <taxon>Glomeromycetes</taxon>
        <taxon>Diversisporales</taxon>
        <taxon>Acaulosporaceae</taxon>
        <taxon>Acaulospora</taxon>
    </lineage>
</organism>
<dbReference type="EMBL" id="CAJVPV010061166">
    <property type="protein sequence ID" value="CAG8790692.1"/>
    <property type="molecule type" value="Genomic_DNA"/>
</dbReference>
<feature type="domain" description="Carrier" evidence="3">
    <location>
        <begin position="126"/>
        <end position="172"/>
    </location>
</feature>
<evidence type="ECO:0000259" key="3">
    <source>
        <dbReference type="PROSITE" id="PS50075"/>
    </source>
</evidence>